<organism evidence="1 2">
    <name type="scientific">Pelobates cultripes</name>
    <name type="common">Western spadefoot toad</name>
    <dbReference type="NCBI Taxonomy" id="61616"/>
    <lineage>
        <taxon>Eukaryota</taxon>
        <taxon>Metazoa</taxon>
        <taxon>Chordata</taxon>
        <taxon>Craniata</taxon>
        <taxon>Vertebrata</taxon>
        <taxon>Euteleostomi</taxon>
        <taxon>Amphibia</taxon>
        <taxon>Batrachia</taxon>
        <taxon>Anura</taxon>
        <taxon>Pelobatoidea</taxon>
        <taxon>Pelobatidae</taxon>
        <taxon>Pelobates</taxon>
    </lineage>
</organism>
<evidence type="ECO:0000313" key="2">
    <source>
        <dbReference type="Proteomes" id="UP001295444"/>
    </source>
</evidence>
<dbReference type="Proteomes" id="UP001295444">
    <property type="component" value="Chromosome 02"/>
</dbReference>
<proteinExistence type="predicted"/>
<reference evidence="1" key="1">
    <citation type="submission" date="2022-03" db="EMBL/GenBank/DDBJ databases">
        <authorList>
            <person name="Alioto T."/>
            <person name="Alioto T."/>
            <person name="Gomez Garrido J."/>
        </authorList>
    </citation>
    <scope>NUCLEOTIDE SEQUENCE</scope>
</reference>
<accession>A0AAD1RE12</accession>
<sequence length="105" mass="12245">MARFTEVNLAAFIFVGFYSLQRCEVQLYSTTLYLASLPRMRNQQTFVGFFVCGKDARYSFVLCKALPRIFSANEKPTNVRQFLNRGKDVRYTFTQYKAVPRTSFP</sequence>
<dbReference type="EMBL" id="OW240913">
    <property type="protein sequence ID" value="CAH2250615.1"/>
    <property type="molecule type" value="Genomic_DNA"/>
</dbReference>
<protein>
    <submittedName>
        <fullName evidence="1">Uncharacterized protein</fullName>
    </submittedName>
</protein>
<name>A0AAD1RE12_PELCU</name>
<gene>
    <name evidence="1" type="ORF">PECUL_23A033430</name>
</gene>
<evidence type="ECO:0000313" key="1">
    <source>
        <dbReference type="EMBL" id="CAH2250615.1"/>
    </source>
</evidence>
<dbReference type="AlphaFoldDB" id="A0AAD1RE12"/>
<keyword evidence="2" id="KW-1185">Reference proteome</keyword>